<name>A0A212JZ79_9PROT</name>
<protein>
    <submittedName>
        <fullName evidence="1">Uncharacterized protein</fullName>
    </submittedName>
</protein>
<dbReference type="EMBL" id="FLUO01000001">
    <property type="protein sequence ID" value="SBW04820.1"/>
    <property type="molecule type" value="Genomic_DNA"/>
</dbReference>
<sequence>MFALRDEAGGVRFSGVSFPDLVRNTLGIDVPEDPRLVDLQGWVLAVSMTEGKPFGPYVPEPTMLSLCRKTAKAIWQTAAEVRSSATSLDAVAICPGFHPLCDCCPFAEDCPKFRGLCVADPALEQDLDDLIDLKSRRSTIDAEIDEREERIRRFCHLSGNRTQWLHSGLHRFKTARVPGRKPLDPNKLRSALSNYLDAPIVDAVLAASTGIGADHERLTIVKQNPGR</sequence>
<evidence type="ECO:0000313" key="1">
    <source>
        <dbReference type="EMBL" id="SBW04820.1"/>
    </source>
</evidence>
<reference evidence="1" key="1">
    <citation type="submission" date="2016-04" db="EMBL/GenBank/DDBJ databases">
        <authorList>
            <person name="Evans L.H."/>
            <person name="Alamgir A."/>
            <person name="Owens N."/>
            <person name="Weber N.D."/>
            <person name="Virtaneva K."/>
            <person name="Barbian K."/>
            <person name="Babar A."/>
            <person name="Rosenke K."/>
        </authorList>
    </citation>
    <scope>NUCLEOTIDE SEQUENCE</scope>
    <source>
        <strain evidence="1">86</strain>
    </source>
</reference>
<dbReference type="AlphaFoldDB" id="A0A212JZ79"/>
<organism evidence="1">
    <name type="scientific">uncultured Alphaproteobacteria bacterium</name>
    <dbReference type="NCBI Taxonomy" id="91750"/>
    <lineage>
        <taxon>Bacteria</taxon>
        <taxon>Pseudomonadati</taxon>
        <taxon>Pseudomonadota</taxon>
        <taxon>Alphaproteobacteria</taxon>
        <taxon>environmental samples</taxon>
    </lineage>
</organism>
<gene>
    <name evidence="1" type="ORF">KL86APRO_11902</name>
</gene>
<accession>A0A212JZ79</accession>
<proteinExistence type="predicted"/>